<dbReference type="RefSeq" id="WP_062417509.1">
    <property type="nucleotide sequence ID" value="NZ_DF967974.1"/>
</dbReference>
<evidence type="ECO:0000259" key="1">
    <source>
        <dbReference type="SMART" id="SM00829"/>
    </source>
</evidence>
<dbReference type="SUPFAM" id="SSF50129">
    <property type="entry name" value="GroES-like"/>
    <property type="match status" value="1"/>
</dbReference>
<dbReference type="PANTHER" id="PTHR11695">
    <property type="entry name" value="ALCOHOL DEHYDROGENASE RELATED"/>
    <property type="match status" value="1"/>
</dbReference>
<keyword evidence="3" id="KW-1185">Reference proteome</keyword>
<gene>
    <name evidence="2" type="ORF">ADN01_17115</name>
</gene>
<dbReference type="Gene3D" id="3.40.50.720">
    <property type="entry name" value="NAD(P)-binding Rossmann-like Domain"/>
    <property type="match status" value="1"/>
</dbReference>
<dbReference type="EMBL" id="LGCM01000065">
    <property type="protein sequence ID" value="KPL75579.1"/>
    <property type="molecule type" value="Genomic_DNA"/>
</dbReference>
<evidence type="ECO:0000313" key="2">
    <source>
        <dbReference type="EMBL" id="KPL75579.1"/>
    </source>
</evidence>
<name>A0A0P6X5X3_9CHLR</name>
<dbReference type="Gene3D" id="3.90.180.10">
    <property type="entry name" value="Medium-chain alcohol dehydrogenases, catalytic domain"/>
    <property type="match status" value="1"/>
</dbReference>
<dbReference type="GO" id="GO:0016491">
    <property type="term" value="F:oxidoreductase activity"/>
    <property type="evidence" value="ECO:0007669"/>
    <property type="project" value="InterPro"/>
</dbReference>
<protein>
    <recommendedName>
        <fullName evidence="1">Enoyl reductase (ER) domain-containing protein</fullName>
    </recommendedName>
</protein>
<dbReference type="STRING" id="229921.ADN01_17115"/>
<sequence>MKAVVYTEYGTPDVLHTAEIEKPAVKENEILVRVRATSVNFGDLMARNFKAVTPSRFNMIGMLWLAARVMMGWNRPRAQVLGSEFSGVVAEVGAQVTKFKPGDAVFGYVGSTFGAYAEFLCLPENGAVALKPDHLSFEEAAAIPYGAIMAYNLLKLVEIQPGDQVLINGASGAIGSAAVQLAKLRGAVVTGVCSTGRMEAVRALGADHVVDYTREDFTQRGQRYDLILDILRKGSPAKFRGALTPKGVLLYASFKQRELLEMLRTRRSSGQRVICKLVPENQETLNAVRDLIAAGKLKVGLDRRFTLEQAAEAHRYAESGQKKGAVVLTLPQAAPSGAA</sequence>
<reference evidence="2 3" key="1">
    <citation type="submission" date="2015-07" db="EMBL/GenBank/DDBJ databases">
        <title>Genome sequence of Levilinea saccharolytica DSM 16555.</title>
        <authorList>
            <person name="Hemp J."/>
            <person name="Ward L.M."/>
            <person name="Pace L.A."/>
            <person name="Fischer W.W."/>
        </authorList>
    </citation>
    <scope>NUCLEOTIDE SEQUENCE [LARGE SCALE GENOMIC DNA]</scope>
    <source>
        <strain evidence="2 3">KIBI-1</strain>
    </source>
</reference>
<organism evidence="2 3">
    <name type="scientific">Levilinea saccharolytica</name>
    <dbReference type="NCBI Taxonomy" id="229921"/>
    <lineage>
        <taxon>Bacteria</taxon>
        <taxon>Bacillati</taxon>
        <taxon>Chloroflexota</taxon>
        <taxon>Anaerolineae</taxon>
        <taxon>Anaerolineales</taxon>
        <taxon>Anaerolineaceae</taxon>
        <taxon>Levilinea</taxon>
    </lineage>
</organism>
<dbReference type="InterPro" id="IPR011032">
    <property type="entry name" value="GroES-like_sf"/>
</dbReference>
<dbReference type="SUPFAM" id="SSF51735">
    <property type="entry name" value="NAD(P)-binding Rossmann-fold domains"/>
    <property type="match status" value="1"/>
</dbReference>
<dbReference type="Pfam" id="PF08240">
    <property type="entry name" value="ADH_N"/>
    <property type="match status" value="1"/>
</dbReference>
<evidence type="ECO:0000313" key="3">
    <source>
        <dbReference type="Proteomes" id="UP000050501"/>
    </source>
</evidence>
<dbReference type="AlphaFoldDB" id="A0A0P6X5X3"/>
<dbReference type="Proteomes" id="UP000050501">
    <property type="component" value="Unassembled WGS sequence"/>
</dbReference>
<comment type="caution">
    <text evidence="2">The sequence shown here is derived from an EMBL/GenBank/DDBJ whole genome shotgun (WGS) entry which is preliminary data.</text>
</comment>
<dbReference type="Pfam" id="PF13602">
    <property type="entry name" value="ADH_zinc_N_2"/>
    <property type="match status" value="1"/>
</dbReference>
<accession>A0A0P6X5X3</accession>
<dbReference type="InterPro" id="IPR020843">
    <property type="entry name" value="ER"/>
</dbReference>
<proteinExistence type="predicted"/>
<dbReference type="PANTHER" id="PTHR11695:SF648">
    <property type="entry name" value="ZINC-BINDING OXIDOREDUCTASE"/>
    <property type="match status" value="1"/>
</dbReference>
<dbReference type="InterPro" id="IPR050700">
    <property type="entry name" value="YIM1/Zinc_Alcohol_DH_Fams"/>
</dbReference>
<dbReference type="CDD" id="cd08267">
    <property type="entry name" value="MDR1"/>
    <property type="match status" value="1"/>
</dbReference>
<dbReference type="InterPro" id="IPR036291">
    <property type="entry name" value="NAD(P)-bd_dom_sf"/>
</dbReference>
<dbReference type="InterPro" id="IPR013154">
    <property type="entry name" value="ADH-like_N"/>
</dbReference>
<feature type="domain" description="Enoyl reductase (ER)" evidence="1">
    <location>
        <begin position="10"/>
        <end position="328"/>
    </location>
</feature>
<dbReference type="SMART" id="SM00829">
    <property type="entry name" value="PKS_ER"/>
    <property type="match status" value="1"/>
</dbReference>